<feature type="compositionally biased region" description="Low complexity" evidence="1">
    <location>
        <begin position="19"/>
        <end position="29"/>
    </location>
</feature>
<dbReference type="KEGG" id="aaf:AURANDRAFT_60496"/>
<dbReference type="Proteomes" id="UP000002729">
    <property type="component" value="Unassembled WGS sequence"/>
</dbReference>
<dbReference type="GeneID" id="20223038"/>
<accession>F0XV99</accession>
<gene>
    <name evidence="2" type="ORF">AURANDRAFT_60496</name>
</gene>
<keyword evidence="3" id="KW-1185">Reference proteome</keyword>
<evidence type="ECO:0000313" key="2">
    <source>
        <dbReference type="EMBL" id="EGB12552.1"/>
    </source>
</evidence>
<dbReference type="AlphaFoldDB" id="F0XV99"/>
<proteinExistence type="predicted"/>
<feature type="compositionally biased region" description="Low complexity" evidence="1">
    <location>
        <begin position="53"/>
        <end position="62"/>
    </location>
</feature>
<organism evidence="3">
    <name type="scientific">Aureococcus anophagefferens</name>
    <name type="common">Harmful bloom alga</name>
    <dbReference type="NCBI Taxonomy" id="44056"/>
    <lineage>
        <taxon>Eukaryota</taxon>
        <taxon>Sar</taxon>
        <taxon>Stramenopiles</taxon>
        <taxon>Ochrophyta</taxon>
        <taxon>Pelagophyceae</taxon>
        <taxon>Pelagomonadales</taxon>
        <taxon>Pelagomonadaceae</taxon>
        <taxon>Aureococcus</taxon>
    </lineage>
</organism>
<feature type="region of interest" description="Disordered" evidence="1">
    <location>
        <begin position="45"/>
        <end position="68"/>
    </location>
</feature>
<sequence length="249" mass="27259">MAPLQQTKKRPLGFTKNVSGGNSKSSTCSSRAAFVPSMSSWAVWRRPGDGRRPSSSSSGVSVWRDDRPKIVRPTDDRRIMPSTELRRFFDVDRDRELGAPRFVTGTGEWRGFRDDGAARDVDAPVRLEALWCADARPAMPMTSTFSSAWRIVGKKPRVMSFVRASMASSAMSSSWSAGGTTNSSPRFRGSDTRHEPNVDRMWLNAPMIVTFRVALVHWPRARVGTTTEPAKGMAVGPCGESAASSSSLS</sequence>
<dbReference type="RefSeq" id="XP_009032224.1">
    <property type="nucleotide sequence ID" value="XM_009033976.1"/>
</dbReference>
<name>F0XV99_AURAN</name>
<dbReference type="EMBL" id="GL833120">
    <property type="protein sequence ID" value="EGB12552.1"/>
    <property type="molecule type" value="Genomic_DNA"/>
</dbReference>
<feature type="region of interest" description="Disordered" evidence="1">
    <location>
        <begin position="1"/>
        <end position="29"/>
    </location>
</feature>
<protein>
    <submittedName>
        <fullName evidence="2">Uncharacterized protein</fullName>
    </submittedName>
</protein>
<evidence type="ECO:0000313" key="3">
    <source>
        <dbReference type="Proteomes" id="UP000002729"/>
    </source>
</evidence>
<reference evidence="2 3" key="1">
    <citation type="journal article" date="2011" name="Proc. Natl. Acad. Sci. U.S.A.">
        <title>Niche of harmful alga Aureococcus anophagefferens revealed through ecogenomics.</title>
        <authorList>
            <person name="Gobler C.J."/>
            <person name="Berry D.L."/>
            <person name="Dyhrman S.T."/>
            <person name="Wilhelm S.W."/>
            <person name="Salamov A."/>
            <person name="Lobanov A.V."/>
            <person name="Zhang Y."/>
            <person name="Collier J.L."/>
            <person name="Wurch L.L."/>
            <person name="Kustka A.B."/>
            <person name="Dill B.D."/>
            <person name="Shah M."/>
            <person name="VerBerkmoes N.C."/>
            <person name="Kuo A."/>
            <person name="Terry A."/>
            <person name="Pangilinan J."/>
            <person name="Lindquist E.A."/>
            <person name="Lucas S."/>
            <person name="Paulsen I.T."/>
            <person name="Hattenrath-Lehmann T.K."/>
            <person name="Talmage S.C."/>
            <person name="Walker E.A."/>
            <person name="Koch F."/>
            <person name="Burson A.M."/>
            <person name="Marcoval M.A."/>
            <person name="Tang Y.Z."/>
            <person name="Lecleir G.R."/>
            <person name="Coyne K.J."/>
            <person name="Berg G.M."/>
            <person name="Bertrand E.M."/>
            <person name="Saito M.A."/>
            <person name="Gladyshev V.N."/>
            <person name="Grigoriev I.V."/>
        </authorList>
    </citation>
    <scope>NUCLEOTIDE SEQUENCE [LARGE SCALE GENOMIC DNA]</scope>
    <source>
        <strain evidence="3">CCMP 1984</strain>
    </source>
</reference>
<evidence type="ECO:0000256" key="1">
    <source>
        <dbReference type="SAM" id="MobiDB-lite"/>
    </source>
</evidence>
<feature type="region of interest" description="Disordered" evidence="1">
    <location>
        <begin position="228"/>
        <end position="249"/>
    </location>
</feature>
<feature type="region of interest" description="Disordered" evidence="1">
    <location>
        <begin position="172"/>
        <end position="196"/>
    </location>
</feature>
<dbReference type="InParanoid" id="F0XV99"/>